<name>A0A0F7UVG3_TOXGV</name>
<evidence type="ECO:0000256" key="1">
    <source>
        <dbReference type="SAM" id="MobiDB-lite"/>
    </source>
</evidence>
<evidence type="ECO:0000313" key="2">
    <source>
        <dbReference type="EMBL" id="CEL72103.1"/>
    </source>
</evidence>
<feature type="compositionally biased region" description="Polar residues" evidence="1">
    <location>
        <begin position="1"/>
        <end position="20"/>
    </location>
</feature>
<feature type="region of interest" description="Disordered" evidence="1">
    <location>
        <begin position="117"/>
        <end position="137"/>
    </location>
</feature>
<feature type="compositionally biased region" description="Low complexity" evidence="1">
    <location>
        <begin position="21"/>
        <end position="39"/>
    </location>
</feature>
<protein>
    <submittedName>
        <fullName evidence="2">Uncharacterized protein</fullName>
    </submittedName>
</protein>
<feature type="region of interest" description="Disordered" evidence="1">
    <location>
        <begin position="215"/>
        <end position="248"/>
    </location>
</feature>
<feature type="compositionally biased region" description="Basic and acidic residues" evidence="1">
    <location>
        <begin position="529"/>
        <end position="557"/>
    </location>
</feature>
<feature type="region of interest" description="Disordered" evidence="1">
    <location>
        <begin position="492"/>
        <end position="557"/>
    </location>
</feature>
<sequence length="702" mass="77661">MEASVSSVSPAFPLSPSSQRPSPFLTSFSSSSSSSSLSLCAASDRLRWRDLSKKDLLGDLEEISRRASAFWEAARLADLECIDAASRAESNGQLDEEFAEDLARLAAEALRVVREKTEKARDDEREKEGCREEGDREKGEKTMVSAFFEINAKRKEIAEEAVALSLSVDFLRLSLLSAASSCLSAEKQAEAWREASVSTVDSGVCGLESSGDAPVAASQSLLEPSQAAQSRQSPPQFSSRRASVGLGEGRKLERDRERLAVHFRAVCTPGSGGGGEEATAAFERFWTESTCRGDFVDLLQKAEIERMRPSAAEDLLDFLHRLVHLPPICFREDEVDISSPSALPHLVQDAKDAQRDFFLINGSLLAGSDGFSRVVTRLHHVLCSDCKAASLDSILEALLILHLQSRTYTGGSSVDFLFPLLSLSPLCLLVPLPTQSLHNQLVTLFSHSRRQRLPSSHSSPSLLSSSASEQPVGVQLHAHTQYRFHVAAPERTGPEAAKDSGAGLSSASGKRHRGQRSSPLSFLWRSKKRASEDASSPRENAPEQKGEEEKNTEEEKRFSKEFLQDMPARDLLENVRIDVHWFAWVDLEALRRSSLSKKIREFLRHQASQGSKSRDVAKSDKARSIWTSVALAFDLDAAELEREKEETENPSAKEDLPGERIVRQCIYLSHNAREVWENYLKEKAARKEKKAETQTETPPTQE</sequence>
<gene>
    <name evidence="2" type="ORF">BN1205_055360</name>
</gene>
<dbReference type="AlphaFoldDB" id="A0A0F7UVG3"/>
<accession>A0A0F7UVG3</accession>
<proteinExistence type="predicted"/>
<dbReference type="EMBL" id="LN714492">
    <property type="protein sequence ID" value="CEL72103.1"/>
    <property type="molecule type" value="Genomic_DNA"/>
</dbReference>
<organism evidence="2">
    <name type="scientific">Toxoplasma gondii (strain ATCC 50861 / VEG)</name>
    <dbReference type="NCBI Taxonomy" id="432359"/>
    <lineage>
        <taxon>Eukaryota</taxon>
        <taxon>Sar</taxon>
        <taxon>Alveolata</taxon>
        <taxon>Apicomplexa</taxon>
        <taxon>Conoidasida</taxon>
        <taxon>Coccidia</taxon>
        <taxon>Eucoccidiorida</taxon>
        <taxon>Eimeriorina</taxon>
        <taxon>Sarcocystidae</taxon>
        <taxon>Toxoplasma</taxon>
    </lineage>
</organism>
<reference evidence="2" key="1">
    <citation type="journal article" date="2015" name="PLoS ONE">
        <title>Comprehensive Evaluation of Toxoplasma gondii VEG and Neospora caninum LIV Genomes with Tachyzoite Stage Transcriptome and Proteome Defines Novel Transcript Features.</title>
        <authorList>
            <person name="Ramaprasad A."/>
            <person name="Mourier T."/>
            <person name="Naeem R."/>
            <person name="Malas T.B."/>
            <person name="Moussa E."/>
            <person name="Panigrahi A."/>
            <person name="Vermont S.J."/>
            <person name="Otto T.D."/>
            <person name="Wastling J."/>
            <person name="Pain A."/>
        </authorList>
    </citation>
    <scope>NUCLEOTIDE SEQUENCE</scope>
    <source>
        <strain evidence="2">VEG</strain>
    </source>
</reference>
<feature type="region of interest" description="Disordered" evidence="1">
    <location>
        <begin position="1"/>
        <end position="39"/>
    </location>
</feature>
<feature type="compositionally biased region" description="Low complexity" evidence="1">
    <location>
        <begin position="224"/>
        <end position="243"/>
    </location>
</feature>